<dbReference type="SUPFAM" id="SSF53756">
    <property type="entry name" value="UDP-Glycosyltransferase/glycogen phosphorylase"/>
    <property type="match status" value="1"/>
</dbReference>
<comment type="similarity">
    <text evidence="1 4">Belongs to the UDP-glycosyltransferase family.</text>
</comment>
<evidence type="ECO:0000313" key="7">
    <source>
        <dbReference type="Proteomes" id="UP001497623"/>
    </source>
</evidence>
<name>A0AAV2Q611_MEGNR</name>
<comment type="subcellular location">
    <subcellularLocation>
        <location evidence="5">Membrane</location>
        <topology evidence="5">Single-pass membrane protein</topology>
    </subcellularLocation>
</comment>
<dbReference type="GO" id="GO:0015020">
    <property type="term" value="F:glucuronosyltransferase activity"/>
    <property type="evidence" value="ECO:0007669"/>
    <property type="project" value="UniProtKB-EC"/>
</dbReference>
<organism evidence="6 7">
    <name type="scientific">Meganyctiphanes norvegica</name>
    <name type="common">Northern krill</name>
    <name type="synonym">Thysanopoda norvegica</name>
    <dbReference type="NCBI Taxonomy" id="48144"/>
    <lineage>
        <taxon>Eukaryota</taxon>
        <taxon>Metazoa</taxon>
        <taxon>Ecdysozoa</taxon>
        <taxon>Arthropoda</taxon>
        <taxon>Crustacea</taxon>
        <taxon>Multicrustacea</taxon>
        <taxon>Malacostraca</taxon>
        <taxon>Eumalacostraca</taxon>
        <taxon>Eucarida</taxon>
        <taxon>Euphausiacea</taxon>
        <taxon>Euphausiidae</taxon>
        <taxon>Meganyctiphanes</taxon>
    </lineage>
</organism>
<keyword evidence="3 4" id="KW-0808">Transferase</keyword>
<sequence length="141" mass="16196">DQKVIWKYEEKIKKLPDNVMRAKWLPQQSLLAHPNVLVFISHAGLLSTQEAIYHGTPVQALPIFADQPRNGEMLNNAGIGLNLLWEDLTVDLLVNSLYEIIHNNKYQDSVNRISATMKDQPEHPLDRAVFWTEYVIRHKGA</sequence>
<gene>
    <name evidence="6" type="ORF">MNOR_LOCUS8288</name>
</gene>
<feature type="non-terminal residue" evidence="6">
    <location>
        <position position="141"/>
    </location>
</feature>
<accession>A0AAV2Q611</accession>
<dbReference type="AlphaFoldDB" id="A0AAV2Q611"/>
<evidence type="ECO:0000313" key="6">
    <source>
        <dbReference type="EMBL" id="CAL4070515.1"/>
    </source>
</evidence>
<evidence type="ECO:0000256" key="4">
    <source>
        <dbReference type="RuleBase" id="RU003718"/>
    </source>
</evidence>
<evidence type="ECO:0000256" key="1">
    <source>
        <dbReference type="ARBA" id="ARBA00009995"/>
    </source>
</evidence>
<dbReference type="Pfam" id="PF00201">
    <property type="entry name" value="UDPGT"/>
    <property type="match status" value="1"/>
</dbReference>
<proteinExistence type="inferred from homology"/>
<dbReference type="GO" id="GO:0016020">
    <property type="term" value="C:membrane"/>
    <property type="evidence" value="ECO:0007669"/>
    <property type="project" value="UniProtKB-SubCell"/>
</dbReference>
<dbReference type="CDD" id="cd03784">
    <property type="entry name" value="GT1_Gtf-like"/>
    <property type="match status" value="1"/>
</dbReference>
<dbReference type="EMBL" id="CAXKWB010003821">
    <property type="protein sequence ID" value="CAL4070515.1"/>
    <property type="molecule type" value="Genomic_DNA"/>
</dbReference>
<dbReference type="PANTHER" id="PTHR48043:SF159">
    <property type="entry name" value="EG:EG0003.4 PROTEIN-RELATED"/>
    <property type="match status" value="1"/>
</dbReference>
<comment type="caution">
    <text evidence="6">The sequence shown here is derived from an EMBL/GenBank/DDBJ whole genome shotgun (WGS) entry which is preliminary data.</text>
</comment>
<dbReference type="Proteomes" id="UP001497623">
    <property type="component" value="Unassembled WGS sequence"/>
</dbReference>
<reference evidence="6 7" key="1">
    <citation type="submission" date="2024-05" db="EMBL/GenBank/DDBJ databases">
        <authorList>
            <person name="Wallberg A."/>
        </authorList>
    </citation>
    <scope>NUCLEOTIDE SEQUENCE [LARGE SCALE GENOMIC DNA]</scope>
</reference>
<evidence type="ECO:0000256" key="2">
    <source>
        <dbReference type="ARBA" id="ARBA00022676"/>
    </source>
</evidence>
<dbReference type="InterPro" id="IPR050271">
    <property type="entry name" value="UDP-glycosyltransferase"/>
</dbReference>
<dbReference type="PANTHER" id="PTHR48043">
    <property type="entry name" value="EG:EG0003.4 PROTEIN-RELATED"/>
    <property type="match status" value="1"/>
</dbReference>
<dbReference type="InterPro" id="IPR035595">
    <property type="entry name" value="UDP_glycos_trans_CS"/>
</dbReference>
<evidence type="ECO:0000256" key="3">
    <source>
        <dbReference type="ARBA" id="ARBA00022679"/>
    </source>
</evidence>
<dbReference type="EC" id="2.4.1.17" evidence="5"/>
<keyword evidence="2 4" id="KW-0328">Glycosyltransferase</keyword>
<evidence type="ECO:0000256" key="5">
    <source>
        <dbReference type="RuleBase" id="RU362059"/>
    </source>
</evidence>
<comment type="catalytic activity">
    <reaction evidence="5">
        <text>glucuronate acceptor + UDP-alpha-D-glucuronate = acceptor beta-D-glucuronoside + UDP + H(+)</text>
        <dbReference type="Rhea" id="RHEA:21032"/>
        <dbReference type="ChEBI" id="CHEBI:15378"/>
        <dbReference type="ChEBI" id="CHEBI:58052"/>
        <dbReference type="ChEBI" id="CHEBI:58223"/>
        <dbReference type="ChEBI" id="CHEBI:132367"/>
        <dbReference type="ChEBI" id="CHEBI:132368"/>
        <dbReference type="EC" id="2.4.1.17"/>
    </reaction>
</comment>
<protein>
    <recommendedName>
        <fullName evidence="5">UDP-glucuronosyltransferase</fullName>
        <ecNumber evidence="5">2.4.1.17</ecNumber>
    </recommendedName>
</protein>
<dbReference type="InterPro" id="IPR002213">
    <property type="entry name" value="UDP_glucos_trans"/>
</dbReference>
<feature type="non-terminal residue" evidence="6">
    <location>
        <position position="1"/>
    </location>
</feature>
<dbReference type="PROSITE" id="PS00375">
    <property type="entry name" value="UDPGT"/>
    <property type="match status" value="1"/>
</dbReference>
<dbReference type="FunFam" id="3.40.50.2000:FF:000050">
    <property type="entry name" value="UDP-glucuronosyltransferase"/>
    <property type="match status" value="1"/>
</dbReference>
<dbReference type="Gene3D" id="3.40.50.2000">
    <property type="entry name" value="Glycogen Phosphorylase B"/>
    <property type="match status" value="1"/>
</dbReference>
<keyword evidence="7" id="KW-1185">Reference proteome</keyword>